<feature type="transmembrane region" description="Helical" evidence="2">
    <location>
        <begin position="12"/>
        <end position="33"/>
    </location>
</feature>
<evidence type="ECO:0000256" key="2">
    <source>
        <dbReference type="SAM" id="Phobius"/>
    </source>
</evidence>
<keyword evidence="2" id="KW-1133">Transmembrane helix</keyword>
<accession>A0A2S8B377</accession>
<protein>
    <submittedName>
        <fullName evidence="3">Uncharacterized protein</fullName>
    </submittedName>
</protein>
<dbReference type="Proteomes" id="UP000238954">
    <property type="component" value="Chromosome"/>
</dbReference>
<dbReference type="OrthoDB" id="1550941at2"/>
<comment type="caution">
    <text evidence="3">The sequence shown here is derived from an EMBL/GenBank/DDBJ whole genome shotgun (WGS) entry which is preliminary data.</text>
</comment>
<reference evidence="4" key="1">
    <citation type="submission" date="2017-11" db="EMBL/GenBank/DDBJ databases">
        <title>The complete genome sequence of Sphingopyxis pomeranensis sp. nov. strain WS5A3p.</title>
        <authorList>
            <person name="Kaminski M.A."/>
        </authorList>
    </citation>
    <scope>NUCLEOTIDE SEQUENCE [LARGE SCALE GENOMIC DNA]</scope>
    <source>
        <strain evidence="4">WS5A3p</strain>
    </source>
</reference>
<feature type="compositionally biased region" description="Gly residues" evidence="1">
    <location>
        <begin position="184"/>
        <end position="224"/>
    </location>
</feature>
<dbReference type="AlphaFoldDB" id="A0A2S8B377"/>
<evidence type="ECO:0000313" key="3">
    <source>
        <dbReference type="EMBL" id="PQM26817.1"/>
    </source>
</evidence>
<gene>
    <name evidence="3" type="ORF">CVO77_17695</name>
</gene>
<keyword evidence="4" id="KW-1185">Reference proteome</keyword>
<proteinExistence type="predicted"/>
<keyword evidence="2" id="KW-0472">Membrane</keyword>
<feature type="region of interest" description="Disordered" evidence="1">
    <location>
        <begin position="165"/>
        <end position="247"/>
    </location>
</feature>
<dbReference type="EMBL" id="PHFW01000003">
    <property type="protein sequence ID" value="PQM26817.1"/>
    <property type="molecule type" value="Genomic_DNA"/>
</dbReference>
<keyword evidence="2" id="KW-0812">Transmembrane</keyword>
<dbReference type="RefSeq" id="WP_106000188.1">
    <property type="nucleotide sequence ID" value="NZ_CM009578.1"/>
</dbReference>
<evidence type="ECO:0000256" key="1">
    <source>
        <dbReference type="SAM" id="MobiDB-lite"/>
    </source>
</evidence>
<sequence>MRSFDFSSWQSIGATLLGLALFTLIGVGIRLMVMMTIQQRRERINRQINERLRTLMAAYKTLGGSFTGNLMVDPRHLRDLRRGEAASGEIVGYPAAGAAGGDSDRPRRIRDAVEAALSDIILLGTADQVRLASRAARELVEGRPVHVHDLVVALRDFIREALDLDPVPPDMAIPLQGPTRPSSGGKGGGSGRGGESGGGGGRGGGSGGGMGGGMGMAGGLGVVGGASLAHGAAGDDDADDPAGLPKN</sequence>
<name>A0A2S8B377_9SPHN</name>
<evidence type="ECO:0000313" key="4">
    <source>
        <dbReference type="Proteomes" id="UP000238954"/>
    </source>
</evidence>
<organism evidence="3 4">
    <name type="scientific">Sphingopyxis lindanitolerans</name>
    <dbReference type="NCBI Taxonomy" id="2054227"/>
    <lineage>
        <taxon>Bacteria</taxon>
        <taxon>Pseudomonadati</taxon>
        <taxon>Pseudomonadota</taxon>
        <taxon>Alphaproteobacteria</taxon>
        <taxon>Sphingomonadales</taxon>
        <taxon>Sphingomonadaceae</taxon>
        <taxon>Sphingopyxis</taxon>
    </lineage>
</organism>